<dbReference type="GO" id="GO:0000976">
    <property type="term" value="F:transcription cis-regulatory region binding"/>
    <property type="evidence" value="ECO:0007669"/>
    <property type="project" value="TreeGrafter"/>
</dbReference>
<keyword evidence="1" id="KW-0678">Repressor</keyword>
<dbReference type="PATRIC" id="fig|742737.3.peg.869"/>
<dbReference type="Proteomes" id="UP000005384">
    <property type="component" value="Unassembled WGS sequence"/>
</dbReference>
<dbReference type="PRINTS" id="PR00036">
    <property type="entry name" value="HTHLACI"/>
</dbReference>
<dbReference type="SUPFAM" id="SSF47413">
    <property type="entry name" value="lambda repressor-like DNA-binding domains"/>
    <property type="match status" value="1"/>
</dbReference>
<dbReference type="Pfam" id="PF13377">
    <property type="entry name" value="Peripla_BP_3"/>
    <property type="match status" value="1"/>
</dbReference>
<keyword evidence="2" id="KW-0805">Transcription regulation</keyword>
<keyword evidence="3" id="KW-0238">DNA-binding</keyword>
<evidence type="ECO:0000256" key="4">
    <source>
        <dbReference type="ARBA" id="ARBA00023163"/>
    </source>
</evidence>
<dbReference type="Gene3D" id="1.10.260.40">
    <property type="entry name" value="lambda repressor-like DNA-binding domains"/>
    <property type="match status" value="1"/>
</dbReference>
<accession>G5IBF0</accession>
<evidence type="ECO:0000313" key="7">
    <source>
        <dbReference type="Proteomes" id="UP000005384"/>
    </source>
</evidence>
<proteinExistence type="predicted"/>
<dbReference type="InterPro" id="IPR000843">
    <property type="entry name" value="HTH_LacI"/>
</dbReference>
<evidence type="ECO:0000313" key="6">
    <source>
        <dbReference type="EMBL" id="EHI61257.1"/>
    </source>
</evidence>
<protein>
    <recommendedName>
        <fullName evidence="5">HTH lacI-type domain-containing protein</fullName>
    </recommendedName>
</protein>
<dbReference type="InterPro" id="IPR046335">
    <property type="entry name" value="LacI/GalR-like_sensor"/>
</dbReference>
<dbReference type="GO" id="GO:0003700">
    <property type="term" value="F:DNA-binding transcription factor activity"/>
    <property type="evidence" value="ECO:0007669"/>
    <property type="project" value="TreeGrafter"/>
</dbReference>
<dbReference type="PANTHER" id="PTHR30146:SF95">
    <property type="entry name" value="RIBOSE OPERON REPRESSOR"/>
    <property type="match status" value="1"/>
</dbReference>
<dbReference type="AlphaFoldDB" id="G5IBF0"/>
<evidence type="ECO:0000259" key="5">
    <source>
        <dbReference type="PROSITE" id="PS50932"/>
    </source>
</evidence>
<gene>
    <name evidence="6" type="ORF">HMPREF9473_00872</name>
</gene>
<evidence type="ECO:0000256" key="3">
    <source>
        <dbReference type="ARBA" id="ARBA00023125"/>
    </source>
</evidence>
<organism evidence="6 7">
    <name type="scientific">Hungatella hathewayi WAL-18680</name>
    <dbReference type="NCBI Taxonomy" id="742737"/>
    <lineage>
        <taxon>Bacteria</taxon>
        <taxon>Bacillati</taxon>
        <taxon>Bacillota</taxon>
        <taxon>Clostridia</taxon>
        <taxon>Lachnospirales</taxon>
        <taxon>Lachnospiraceae</taxon>
        <taxon>Hungatella</taxon>
    </lineage>
</organism>
<sequence length="326" mass="36217">MAARIEDVAEKAGVAVATVSRVMNNRGAISEKTRNKVWSAIQELDYHPSQIARNLQSQKTGIVGVIVPDVSHNFFAREVRYLEGALCERGYKMMLCNAMHQKNLERDYIHMLQCNKVDGIILASHTLKNEVYEKLNLPLVSLDRYLGENIPVVTSDHYQGGILAGNVLAENRCKCVVQICGDVRIAKPSDDRHAAVEAVLKKAGIRCERMGIPMNVFEYGDYKKLVSDLFDQYPEADGIFCVDNIACAVLQEAAKRGIPVPEKLKVMGYDGNDVSRMTIPVLTTVEQQMEPLARQAVDILMEQIEGNKVIGVYKIPVLLVKGESAI</sequence>
<evidence type="ECO:0000256" key="2">
    <source>
        <dbReference type="ARBA" id="ARBA00023015"/>
    </source>
</evidence>
<keyword evidence="4" id="KW-0804">Transcription</keyword>
<dbReference type="Gene3D" id="3.40.50.2300">
    <property type="match status" value="2"/>
</dbReference>
<reference evidence="6 7" key="1">
    <citation type="submission" date="2011-08" db="EMBL/GenBank/DDBJ databases">
        <title>The Genome Sequence of Clostridium hathewayi WAL-18680.</title>
        <authorList>
            <consortium name="The Broad Institute Genome Sequencing Platform"/>
            <person name="Earl A."/>
            <person name="Ward D."/>
            <person name="Feldgarden M."/>
            <person name="Gevers D."/>
            <person name="Finegold S.M."/>
            <person name="Summanen P.H."/>
            <person name="Molitoris D.R."/>
            <person name="Song M."/>
            <person name="Daigneault M."/>
            <person name="Allen-Vercoe E."/>
            <person name="Young S.K."/>
            <person name="Zeng Q."/>
            <person name="Gargeya S."/>
            <person name="Fitzgerald M."/>
            <person name="Haas B."/>
            <person name="Abouelleil A."/>
            <person name="Alvarado L."/>
            <person name="Arachchi H.M."/>
            <person name="Berlin A."/>
            <person name="Brown A."/>
            <person name="Chapman S.B."/>
            <person name="Chen Z."/>
            <person name="Dunbar C."/>
            <person name="Freedman E."/>
            <person name="Gearin G."/>
            <person name="Gellesch M."/>
            <person name="Goldberg J."/>
            <person name="Griggs A."/>
            <person name="Gujja S."/>
            <person name="Heiman D."/>
            <person name="Howarth C."/>
            <person name="Larson L."/>
            <person name="Lui A."/>
            <person name="MacDonald P.J.P."/>
            <person name="Montmayeur A."/>
            <person name="Murphy C."/>
            <person name="Neiman D."/>
            <person name="Pearson M."/>
            <person name="Priest M."/>
            <person name="Roberts A."/>
            <person name="Saif S."/>
            <person name="Shea T."/>
            <person name="Shenoy N."/>
            <person name="Sisk P."/>
            <person name="Stolte C."/>
            <person name="Sykes S."/>
            <person name="Wortman J."/>
            <person name="Nusbaum C."/>
            <person name="Birren B."/>
        </authorList>
    </citation>
    <scope>NUCLEOTIDE SEQUENCE [LARGE SCALE GENOMIC DNA]</scope>
    <source>
        <strain evidence="6 7">WAL-18680</strain>
    </source>
</reference>
<dbReference type="SUPFAM" id="SSF53822">
    <property type="entry name" value="Periplasmic binding protein-like I"/>
    <property type="match status" value="1"/>
</dbReference>
<dbReference type="CDD" id="cd06291">
    <property type="entry name" value="PBP1_Qymf-like"/>
    <property type="match status" value="1"/>
</dbReference>
<dbReference type="SMART" id="SM00354">
    <property type="entry name" value="HTH_LACI"/>
    <property type="match status" value="1"/>
</dbReference>
<name>G5IBF0_9FIRM</name>
<dbReference type="HOGENOM" id="CLU_037628_6_0_9"/>
<feature type="domain" description="HTH lacI-type" evidence="5">
    <location>
        <begin position="3"/>
        <end position="57"/>
    </location>
</feature>
<dbReference type="Pfam" id="PF00356">
    <property type="entry name" value="LacI"/>
    <property type="match status" value="1"/>
</dbReference>
<keyword evidence="7" id="KW-1185">Reference proteome</keyword>
<evidence type="ECO:0000256" key="1">
    <source>
        <dbReference type="ARBA" id="ARBA00022491"/>
    </source>
</evidence>
<dbReference type="OrthoDB" id="369222at2"/>
<dbReference type="InterPro" id="IPR010982">
    <property type="entry name" value="Lambda_DNA-bd_dom_sf"/>
</dbReference>
<dbReference type="PANTHER" id="PTHR30146">
    <property type="entry name" value="LACI-RELATED TRANSCRIPTIONAL REPRESSOR"/>
    <property type="match status" value="1"/>
</dbReference>
<dbReference type="InterPro" id="IPR028082">
    <property type="entry name" value="Peripla_BP_I"/>
</dbReference>
<dbReference type="CDD" id="cd01392">
    <property type="entry name" value="HTH_LacI"/>
    <property type="match status" value="1"/>
</dbReference>
<dbReference type="RefSeq" id="WP_006778858.1">
    <property type="nucleotide sequence ID" value="NZ_CP040506.1"/>
</dbReference>
<dbReference type="EMBL" id="ADLN01000006">
    <property type="protein sequence ID" value="EHI61257.1"/>
    <property type="molecule type" value="Genomic_DNA"/>
</dbReference>
<comment type="caution">
    <text evidence="6">The sequence shown here is derived from an EMBL/GenBank/DDBJ whole genome shotgun (WGS) entry which is preliminary data.</text>
</comment>
<dbReference type="PROSITE" id="PS50932">
    <property type="entry name" value="HTH_LACI_2"/>
    <property type="match status" value="1"/>
</dbReference>